<protein>
    <recommendedName>
        <fullName evidence="1">DUF7822 domain-containing protein</fullName>
    </recommendedName>
</protein>
<keyword evidence="3" id="KW-1185">Reference proteome</keyword>
<dbReference type="EMBL" id="JBIAXI010000002">
    <property type="protein sequence ID" value="MFF4771819.1"/>
    <property type="molecule type" value="Genomic_DNA"/>
</dbReference>
<feature type="domain" description="DUF7822" evidence="1">
    <location>
        <begin position="72"/>
        <end position="203"/>
    </location>
</feature>
<gene>
    <name evidence="2" type="ORF">ACFY05_03065</name>
</gene>
<comment type="caution">
    <text evidence="2">The sequence shown here is derived from an EMBL/GenBank/DDBJ whole genome shotgun (WGS) entry which is preliminary data.</text>
</comment>
<proteinExistence type="predicted"/>
<dbReference type="Proteomes" id="UP001602119">
    <property type="component" value="Unassembled WGS sequence"/>
</dbReference>
<organism evidence="2 3">
    <name type="scientific">Microtetraspora fusca</name>
    <dbReference type="NCBI Taxonomy" id="1997"/>
    <lineage>
        <taxon>Bacteria</taxon>
        <taxon>Bacillati</taxon>
        <taxon>Actinomycetota</taxon>
        <taxon>Actinomycetes</taxon>
        <taxon>Streptosporangiales</taxon>
        <taxon>Streptosporangiaceae</taxon>
        <taxon>Microtetraspora</taxon>
    </lineage>
</organism>
<accession>A0ABW6V1N1</accession>
<reference evidence="2 3" key="1">
    <citation type="submission" date="2024-10" db="EMBL/GenBank/DDBJ databases">
        <title>The Natural Products Discovery Center: Release of the First 8490 Sequenced Strains for Exploring Actinobacteria Biosynthetic Diversity.</title>
        <authorList>
            <person name="Kalkreuter E."/>
            <person name="Kautsar S.A."/>
            <person name="Yang D."/>
            <person name="Bader C.D."/>
            <person name="Teijaro C.N."/>
            <person name="Fluegel L."/>
            <person name="Davis C.M."/>
            <person name="Simpson J.R."/>
            <person name="Lauterbach L."/>
            <person name="Steele A.D."/>
            <person name="Gui C."/>
            <person name="Meng S."/>
            <person name="Li G."/>
            <person name="Viehrig K."/>
            <person name="Ye F."/>
            <person name="Su P."/>
            <person name="Kiefer A.F."/>
            <person name="Nichols A."/>
            <person name="Cepeda A.J."/>
            <person name="Yan W."/>
            <person name="Fan B."/>
            <person name="Jiang Y."/>
            <person name="Adhikari A."/>
            <person name="Zheng C.-J."/>
            <person name="Schuster L."/>
            <person name="Cowan T.M."/>
            <person name="Smanski M.J."/>
            <person name="Chevrette M.G."/>
            <person name="De Carvalho L.P.S."/>
            <person name="Shen B."/>
        </authorList>
    </citation>
    <scope>NUCLEOTIDE SEQUENCE [LARGE SCALE GENOMIC DNA]</scope>
    <source>
        <strain evidence="2 3">NPDC001281</strain>
    </source>
</reference>
<evidence type="ECO:0000313" key="2">
    <source>
        <dbReference type="EMBL" id="MFF4771819.1"/>
    </source>
</evidence>
<dbReference type="InterPro" id="IPR056724">
    <property type="entry name" value="DUF7822"/>
</dbReference>
<dbReference type="Pfam" id="PF25135">
    <property type="entry name" value="DUF7822"/>
    <property type="match status" value="1"/>
</dbReference>
<dbReference type="RefSeq" id="WP_387340405.1">
    <property type="nucleotide sequence ID" value="NZ_JBIAXI010000002.1"/>
</dbReference>
<evidence type="ECO:0000259" key="1">
    <source>
        <dbReference type="Pfam" id="PF25135"/>
    </source>
</evidence>
<evidence type="ECO:0000313" key="3">
    <source>
        <dbReference type="Proteomes" id="UP001602119"/>
    </source>
</evidence>
<name>A0ABW6V1N1_MICFU</name>
<sequence>MRSRLIYGVVAQVSLSDARSLSLLQAGSASDCAARGCRRPRSGAGTVRFLSAGAVMFAIMANRSYLYSADSLPSEEDIPKPVRCISEHNWSIPLAHKLLVGRETAVVPSMIWNARIGIAADFAGGAELLGDLLQVVGQGIADRDFAACVDKTMAHLEKQRGKFFLLETGEIVSLGGDDPEDEVRHLVAHDIPTAVAQAEAALAGDNDEWLASVRADWQDHFASFYSEWLYFSFPVD</sequence>